<sequence length="241" mass="28452">MKKYTITKSITRKERCNLVYKLYSEMMSNNHFLMIFSTLEQELARKQKMRLYGNRKDNKLNVVKLVRFKGILVYNIITKNKGIDIVFDASPIDAPYVEFIRIAPSGTPIVYSQHLLDRYNERICNDRFTNHKDIMKELFVRNPNKANMAISDNNQIVQRIDDGFVLGKLDKRNSYIVLNTFYESEEYRDNEIKNSARKAKLFHDNLTTEQQNEYNSLLFLRQRVGLSFDSFIRGIKGKGFF</sequence>
<keyword evidence="2" id="KW-1185">Reference proteome</keyword>
<reference evidence="1 2" key="1">
    <citation type="submission" date="2019-03" db="EMBL/GenBank/DDBJ databases">
        <authorList>
            <person name="Zhong Y.L."/>
        </authorList>
    </citation>
    <scope>NUCLEOTIDE SEQUENCE [LARGE SCALE GENOMIC DNA]</scope>
    <source>
        <strain evidence="1 2">W255</strain>
    </source>
</reference>
<organism evidence="1 2">
    <name type="scientific">Seonamhaeicola sediminis</name>
    <dbReference type="NCBI Taxonomy" id="2528206"/>
    <lineage>
        <taxon>Bacteria</taxon>
        <taxon>Pseudomonadati</taxon>
        <taxon>Bacteroidota</taxon>
        <taxon>Flavobacteriia</taxon>
        <taxon>Flavobacteriales</taxon>
        <taxon>Flavobacteriaceae</taxon>
    </lineage>
</organism>
<evidence type="ECO:0000313" key="2">
    <source>
        <dbReference type="Proteomes" id="UP000295814"/>
    </source>
</evidence>
<proteinExistence type="predicted"/>
<name>A0A562YI10_9FLAO</name>
<dbReference type="AlphaFoldDB" id="A0A562YI10"/>
<dbReference type="EMBL" id="SMZJ02000001">
    <property type="protein sequence ID" value="TWO34710.1"/>
    <property type="molecule type" value="Genomic_DNA"/>
</dbReference>
<reference evidence="1 2" key="2">
    <citation type="submission" date="2019-07" db="EMBL/GenBank/DDBJ databases">
        <title>Seonamhaeicola sp. W255 draft genome.</title>
        <authorList>
            <person name="Zhang X.-Y."/>
            <person name="Zhang R."/>
            <person name="Zhong Y.-L."/>
            <person name="Du Z.-J."/>
        </authorList>
    </citation>
    <scope>NUCLEOTIDE SEQUENCE [LARGE SCALE GENOMIC DNA]</scope>
    <source>
        <strain evidence="1 2">W255</strain>
    </source>
</reference>
<dbReference type="Proteomes" id="UP000295814">
    <property type="component" value="Unassembled WGS sequence"/>
</dbReference>
<accession>A0A562YI10</accession>
<evidence type="ECO:0000313" key="1">
    <source>
        <dbReference type="EMBL" id="TWO34710.1"/>
    </source>
</evidence>
<gene>
    <name evidence="1" type="ORF">E1J38_002300</name>
</gene>
<comment type="caution">
    <text evidence="1">The sequence shown here is derived from an EMBL/GenBank/DDBJ whole genome shotgun (WGS) entry which is preliminary data.</text>
</comment>
<dbReference type="RefSeq" id="WP_133354302.1">
    <property type="nucleotide sequence ID" value="NZ_SMZJ02000001.1"/>
</dbReference>
<protein>
    <submittedName>
        <fullName evidence="1">Uncharacterized protein</fullName>
    </submittedName>
</protein>